<dbReference type="PANTHER" id="PTHR45647:SF25">
    <property type="entry name" value="ADENINE NUCLEOTIDE ALPHA HYDROLASES-LIKE SUPERFAMILY PROTEIN"/>
    <property type="match status" value="1"/>
</dbReference>
<dbReference type="SUPFAM" id="SSF52402">
    <property type="entry name" value="Adenine nucleotide alpha hydrolases-like"/>
    <property type="match status" value="1"/>
</dbReference>
<name>A0A8B8KJU6_ABRPR</name>
<evidence type="ECO:0000256" key="4">
    <source>
        <dbReference type="SAM" id="Coils"/>
    </source>
</evidence>
<feature type="coiled-coil region" evidence="4">
    <location>
        <begin position="271"/>
        <end position="340"/>
    </location>
</feature>
<evidence type="ECO:0000259" key="6">
    <source>
        <dbReference type="Pfam" id="PF00582"/>
    </source>
</evidence>
<reference evidence="7" key="1">
    <citation type="journal article" date="2019" name="Toxins">
        <title>Detection of Abrin-Like and Prepropulchellin-Like Toxin Genes and Transcripts Using Whole Genome Sequencing and Full-Length Transcript Sequencing of Abrus precatorius.</title>
        <authorList>
            <person name="Hovde B.T."/>
            <person name="Daligault H.E."/>
            <person name="Hanschen E.R."/>
            <person name="Kunde Y.A."/>
            <person name="Johnson M.B."/>
            <person name="Starkenburg S.R."/>
            <person name="Johnson S.L."/>
        </authorList>
    </citation>
    <scope>NUCLEOTIDE SEQUENCE [LARGE SCALE GENOMIC DNA]</scope>
</reference>
<keyword evidence="4" id="KW-0175">Coiled coil</keyword>
<evidence type="ECO:0000313" key="8">
    <source>
        <dbReference type="RefSeq" id="XP_027343134.1"/>
    </source>
</evidence>
<evidence type="ECO:0000256" key="2">
    <source>
        <dbReference type="ARBA" id="ARBA00012483"/>
    </source>
</evidence>
<proteinExistence type="predicted"/>
<protein>
    <recommendedName>
        <fullName evidence="2">RING-type E3 ubiquitin transferase</fullName>
        <ecNumber evidence="2">2.3.2.27</ecNumber>
    </recommendedName>
</protein>
<accession>A0A8B8KJU6</accession>
<dbReference type="InterPro" id="IPR051348">
    <property type="entry name" value="U-box_ubiquitin_ligases"/>
</dbReference>
<dbReference type="Pfam" id="PF00582">
    <property type="entry name" value="Usp"/>
    <property type="match status" value="1"/>
</dbReference>
<dbReference type="AlphaFoldDB" id="A0A8B8KJU6"/>
<sequence length="400" mass="45333">MCNGRENGEGVIAVAVDKERGSQYALKWAVDNLYPRSKLIKLVHVVQRSPLPPSNSGNSEIATQQESDGRGMEVLLPYRCFCTRRQVQFECVILHDLDVAKALIDYVSLGGVDKLILGTFPRNGFSRIFKNSDISSSVLKWASNYCNVYIINKGKVSAMRPASRSAQVNPAVERTQPTFVQNVNHHTDPDILYEELSVVENDNSLMGSGRLSTDSNYFSFYEHLESELGGSSSDIFNLENGNYEPLFSSSKTVNMNSTKDFPFNERPSFSLDDMEGELRRHKVELKEAMDLYHAACIEARVSKQKLSELQDWNVKQEQRLKEVESENARCKAAIEATQRMTAEGVENRVLKAEIRAILEADERTKVLDALRHSHTVIRYQTLFQTLVVLFLSYFYISSFK</sequence>
<feature type="domain" description="UspA" evidence="6">
    <location>
        <begin position="12"/>
        <end position="140"/>
    </location>
</feature>
<evidence type="ECO:0000313" key="7">
    <source>
        <dbReference type="Proteomes" id="UP000694853"/>
    </source>
</evidence>
<gene>
    <name evidence="8" type="primary">LOC113855704</name>
</gene>
<dbReference type="RefSeq" id="XP_027343134.1">
    <property type="nucleotide sequence ID" value="XM_027487333.1"/>
</dbReference>
<dbReference type="Proteomes" id="UP000694853">
    <property type="component" value="Unplaced"/>
</dbReference>
<evidence type="ECO:0000256" key="5">
    <source>
        <dbReference type="SAM" id="Phobius"/>
    </source>
</evidence>
<organism evidence="7 8">
    <name type="scientific">Abrus precatorius</name>
    <name type="common">Indian licorice</name>
    <name type="synonym">Glycine abrus</name>
    <dbReference type="NCBI Taxonomy" id="3816"/>
    <lineage>
        <taxon>Eukaryota</taxon>
        <taxon>Viridiplantae</taxon>
        <taxon>Streptophyta</taxon>
        <taxon>Embryophyta</taxon>
        <taxon>Tracheophyta</taxon>
        <taxon>Spermatophyta</taxon>
        <taxon>Magnoliopsida</taxon>
        <taxon>eudicotyledons</taxon>
        <taxon>Gunneridae</taxon>
        <taxon>Pentapetalae</taxon>
        <taxon>rosids</taxon>
        <taxon>fabids</taxon>
        <taxon>Fabales</taxon>
        <taxon>Fabaceae</taxon>
        <taxon>Papilionoideae</taxon>
        <taxon>50 kb inversion clade</taxon>
        <taxon>NPAAA clade</taxon>
        <taxon>indigoferoid/millettioid clade</taxon>
        <taxon>Abreae</taxon>
        <taxon>Abrus</taxon>
    </lineage>
</organism>
<reference evidence="8" key="2">
    <citation type="submission" date="2025-08" db="UniProtKB">
        <authorList>
            <consortium name="RefSeq"/>
        </authorList>
    </citation>
    <scope>IDENTIFICATION</scope>
    <source>
        <tissue evidence="8">Young leaves</tissue>
    </source>
</reference>
<dbReference type="CDD" id="cd01989">
    <property type="entry name" value="USP_STK_Ubox_N"/>
    <property type="match status" value="1"/>
</dbReference>
<keyword evidence="5" id="KW-0812">Transmembrane</keyword>
<dbReference type="GO" id="GO:0061630">
    <property type="term" value="F:ubiquitin protein ligase activity"/>
    <property type="evidence" value="ECO:0007669"/>
    <property type="project" value="UniProtKB-EC"/>
</dbReference>
<dbReference type="OrthoDB" id="786795at2759"/>
<dbReference type="InterPro" id="IPR014729">
    <property type="entry name" value="Rossmann-like_a/b/a_fold"/>
</dbReference>
<keyword evidence="5" id="KW-0472">Membrane</keyword>
<dbReference type="KEGG" id="aprc:113855704"/>
<keyword evidence="3" id="KW-0833">Ubl conjugation pathway</keyword>
<dbReference type="InterPro" id="IPR006016">
    <property type="entry name" value="UspA"/>
</dbReference>
<dbReference type="EC" id="2.3.2.27" evidence="2"/>
<keyword evidence="5" id="KW-1133">Transmembrane helix</keyword>
<feature type="transmembrane region" description="Helical" evidence="5">
    <location>
        <begin position="377"/>
        <end position="396"/>
    </location>
</feature>
<keyword evidence="7" id="KW-1185">Reference proteome</keyword>
<evidence type="ECO:0000256" key="3">
    <source>
        <dbReference type="ARBA" id="ARBA00022786"/>
    </source>
</evidence>
<dbReference type="Gene3D" id="3.40.50.620">
    <property type="entry name" value="HUPs"/>
    <property type="match status" value="1"/>
</dbReference>
<evidence type="ECO:0000256" key="1">
    <source>
        <dbReference type="ARBA" id="ARBA00000900"/>
    </source>
</evidence>
<dbReference type="GeneID" id="113855704"/>
<dbReference type="PANTHER" id="PTHR45647">
    <property type="entry name" value="OS02G0152300 PROTEIN"/>
    <property type="match status" value="1"/>
</dbReference>
<comment type="catalytic activity">
    <reaction evidence="1">
        <text>S-ubiquitinyl-[E2 ubiquitin-conjugating enzyme]-L-cysteine + [acceptor protein]-L-lysine = [E2 ubiquitin-conjugating enzyme]-L-cysteine + N(6)-ubiquitinyl-[acceptor protein]-L-lysine.</text>
        <dbReference type="EC" id="2.3.2.27"/>
    </reaction>
</comment>